<evidence type="ECO:0000256" key="1">
    <source>
        <dbReference type="SAM" id="MobiDB-lite"/>
    </source>
</evidence>
<gene>
    <name evidence="3" type="ORF">WJX74_002484</name>
</gene>
<keyword evidence="2" id="KW-0472">Membrane</keyword>
<dbReference type="PANTHER" id="PTHR36338">
    <property type="entry name" value="OS02G0495900 PROTEIN"/>
    <property type="match status" value="1"/>
</dbReference>
<keyword evidence="4" id="KW-1185">Reference proteome</keyword>
<feature type="region of interest" description="Disordered" evidence="1">
    <location>
        <begin position="86"/>
        <end position="128"/>
    </location>
</feature>
<dbReference type="PANTHER" id="PTHR36338:SF1">
    <property type="entry name" value="OS02G0495900 PROTEIN"/>
    <property type="match status" value="1"/>
</dbReference>
<proteinExistence type="predicted"/>
<feature type="compositionally biased region" description="Basic and acidic residues" evidence="1">
    <location>
        <begin position="119"/>
        <end position="128"/>
    </location>
</feature>
<protein>
    <submittedName>
        <fullName evidence="3">Uncharacterized protein</fullName>
    </submittedName>
</protein>
<comment type="caution">
    <text evidence="3">The sequence shown here is derived from an EMBL/GenBank/DDBJ whole genome shotgun (WGS) entry which is preliminary data.</text>
</comment>
<dbReference type="EMBL" id="JALJOS010000036">
    <property type="protein sequence ID" value="KAK9821635.1"/>
    <property type="molecule type" value="Genomic_DNA"/>
</dbReference>
<evidence type="ECO:0000313" key="3">
    <source>
        <dbReference type="EMBL" id="KAK9821635.1"/>
    </source>
</evidence>
<keyword evidence="2" id="KW-1133">Transmembrane helix</keyword>
<dbReference type="AlphaFoldDB" id="A0AAW1QJP7"/>
<evidence type="ECO:0000313" key="4">
    <source>
        <dbReference type="Proteomes" id="UP001438707"/>
    </source>
</evidence>
<feature type="compositionally biased region" description="Polar residues" evidence="1">
    <location>
        <begin position="105"/>
        <end position="115"/>
    </location>
</feature>
<evidence type="ECO:0000256" key="2">
    <source>
        <dbReference type="SAM" id="Phobius"/>
    </source>
</evidence>
<reference evidence="3 4" key="1">
    <citation type="journal article" date="2024" name="Nat. Commun.">
        <title>Phylogenomics reveals the evolutionary origins of lichenization in chlorophyte algae.</title>
        <authorList>
            <person name="Puginier C."/>
            <person name="Libourel C."/>
            <person name="Otte J."/>
            <person name="Skaloud P."/>
            <person name="Haon M."/>
            <person name="Grisel S."/>
            <person name="Petersen M."/>
            <person name="Berrin J.G."/>
            <person name="Delaux P.M."/>
            <person name="Dal Grande F."/>
            <person name="Keller J."/>
        </authorList>
    </citation>
    <scope>NUCLEOTIDE SEQUENCE [LARGE SCALE GENOMIC DNA]</scope>
    <source>
        <strain evidence="3 4">SAG 2145</strain>
    </source>
</reference>
<sequence length="128" mass="14138">MAWLYEKSAVWRGIVAVTAASPWAMAGFTGISLGAAYYMGKGFMWLTEKDPEKAKQQLAKHDDRMSSQMMRRVNRERLAVLLGEVEKGDKSSDRWAAALRGESLGTHSRGTTTGAQGVRPRDEAPPPR</sequence>
<name>A0AAW1QJP7_9CHLO</name>
<organism evidence="3 4">
    <name type="scientific">Apatococcus lobatus</name>
    <dbReference type="NCBI Taxonomy" id="904363"/>
    <lineage>
        <taxon>Eukaryota</taxon>
        <taxon>Viridiplantae</taxon>
        <taxon>Chlorophyta</taxon>
        <taxon>core chlorophytes</taxon>
        <taxon>Trebouxiophyceae</taxon>
        <taxon>Chlorellales</taxon>
        <taxon>Chlorellaceae</taxon>
        <taxon>Apatococcus</taxon>
    </lineage>
</organism>
<accession>A0AAW1QJP7</accession>
<keyword evidence="2" id="KW-0812">Transmembrane</keyword>
<dbReference type="Proteomes" id="UP001438707">
    <property type="component" value="Unassembled WGS sequence"/>
</dbReference>
<feature type="transmembrane region" description="Helical" evidence="2">
    <location>
        <begin position="20"/>
        <end position="39"/>
    </location>
</feature>